<dbReference type="Proteomes" id="UP000095286">
    <property type="component" value="Unplaced"/>
</dbReference>
<name>A0AC35U306_9BILA</name>
<dbReference type="WBParaSite" id="RSKR_0000719900.1">
    <property type="protein sequence ID" value="RSKR_0000719900.1"/>
    <property type="gene ID" value="RSKR_0000719900"/>
</dbReference>
<sequence length="90" mass="9983">MGDNESNNWIEVEKVFTLTKLVFKVDGAVCKQEALRQAIAETVNSGSNLAGGFIGQGEIKSINILQSDKLLGWIKAKIETFDLKKRIRLC</sequence>
<evidence type="ECO:0000313" key="1">
    <source>
        <dbReference type="Proteomes" id="UP000095286"/>
    </source>
</evidence>
<proteinExistence type="predicted"/>
<reference evidence="2" key="1">
    <citation type="submission" date="2016-11" db="UniProtKB">
        <authorList>
            <consortium name="WormBaseParasite"/>
        </authorList>
    </citation>
    <scope>IDENTIFICATION</scope>
    <source>
        <strain evidence="2">KR3021</strain>
    </source>
</reference>
<organism evidence="1 2">
    <name type="scientific">Rhabditophanes sp. KR3021</name>
    <dbReference type="NCBI Taxonomy" id="114890"/>
    <lineage>
        <taxon>Eukaryota</taxon>
        <taxon>Metazoa</taxon>
        <taxon>Ecdysozoa</taxon>
        <taxon>Nematoda</taxon>
        <taxon>Chromadorea</taxon>
        <taxon>Rhabditida</taxon>
        <taxon>Tylenchina</taxon>
        <taxon>Panagrolaimomorpha</taxon>
        <taxon>Strongyloidoidea</taxon>
        <taxon>Alloionematidae</taxon>
        <taxon>Rhabditophanes</taxon>
    </lineage>
</organism>
<accession>A0AC35U306</accession>
<protein>
    <submittedName>
        <fullName evidence="2">Ribonuclease P</fullName>
    </submittedName>
</protein>
<evidence type="ECO:0000313" key="2">
    <source>
        <dbReference type="WBParaSite" id="RSKR_0000719900.1"/>
    </source>
</evidence>